<gene>
    <name evidence="2" type="ORF">EUA06_13050</name>
</gene>
<evidence type="ECO:0000313" key="2">
    <source>
        <dbReference type="EMBL" id="RYB90295.1"/>
    </source>
</evidence>
<proteinExistence type="predicted"/>
<dbReference type="AlphaFoldDB" id="A0A4Q2RRB4"/>
<comment type="caution">
    <text evidence="2">The sequence shown here is derived from an EMBL/GenBank/DDBJ whole genome shotgun (WGS) entry which is preliminary data.</text>
</comment>
<accession>A0A4Q2RRB4</accession>
<keyword evidence="1" id="KW-0472">Membrane</keyword>
<keyword evidence="3" id="KW-1185">Reference proteome</keyword>
<evidence type="ECO:0000313" key="3">
    <source>
        <dbReference type="Proteomes" id="UP000291838"/>
    </source>
</evidence>
<keyword evidence="1" id="KW-1133">Transmembrane helix</keyword>
<reference evidence="2 3" key="1">
    <citation type="submission" date="2019-01" db="EMBL/GenBank/DDBJ databases">
        <title>Novel species of Nocardioides.</title>
        <authorList>
            <person name="Liu Q."/>
            <person name="Xin Y.-H."/>
        </authorList>
    </citation>
    <scope>NUCLEOTIDE SEQUENCE [LARGE SCALE GENOMIC DNA]</scope>
    <source>
        <strain evidence="2 3">HLT3-15</strain>
    </source>
</reference>
<evidence type="ECO:0000256" key="1">
    <source>
        <dbReference type="SAM" id="Phobius"/>
    </source>
</evidence>
<name>A0A4Q2RRB4_9ACTN</name>
<dbReference type="EMBL" id="SDWS01000005">
    <property type="protein sequence ID" value="RYB90295.1"/>
    <property type="molecule type" value="Genomic_DNA"/>
</dbReference>
<feature type="transmembrane region" description="Helical" evidence="1">
    <location>
        <begin position="12"/>
        <end position="37"/>
    </location>
</feature>
<feature type="transmembrane region" description="Helical" evidence="1">
    <location>
        <begin position="87"/>
        <end position="106"/>
    </location>
</feature>
<keyword evidence="1" id="KW-0812">Transmembrane</keyword>
<dbReference type="RefSeq" id="WP_129476339.1">
    <property type="nucleotide sequence ID" value="NZ_SDWS01000005.1"/>
</dbReference>
<organism evidence="2 3">
    <name type="scientific">Nocardioides glacieisoli</name>
    <dbReference type="NCBI Taxonomy" id="1168730"/>
    <lineage>
        <taxon>Bacteria</taxon>
        <taxon>Bacillati</taxon>
        <taxon>Actinomycetota</taxon>
        <taxon>Actinomycetes</taxon>
        <taxon>Propionibacteriales</taxon>
        <taxon>Nocardioidaceae</taxon>
        <taxon>Nocardioides</taxon>
    </lineage>
</organism>
<protein>
    <submittedName>
        <fullName evidence="2">Uncharacterized protein</fullName>
    </submittedName>
</protein>
<feature type="transmembrane region" description="Helical" evidence="1">
    <location>
        <begin position="43"/>
        <end position="75"/>
    </location>
</feature>
<dbReference type="Proteomes" id="UP000291838">
    <property type="component" value="Unassembled WGS sequence"/>
</dbReference>
<sequence>MSHPYQVEWRWISMGPLLGFFCGLVTVGLLLGVPLLLSAPLAAPVLVVPVAVVVGGPIGASVGLVAGLPLAFLVGPHLPLAVAARRAFLLGAALPPVVMTMAVAWVPDAPWIGFRIGPTLSSLGPYPYVAAALLGAITSEITARVDMPRFA</sequence>
<feature type="transmembrane region" description="Helical" evidence="1">
    <location>
        <begin position="126"/>
        <end position="145"/>
    </location>
</feature>